<feature type="region of interest" description="Disordered" evidence="1">
    <location>
        <begin position="134"/>
        <end position="232"/>
    </location>
</feature>
<feature type="compositionally biased region" description="Low complexity" evidence="1">
    <location>
        <begin position="208"/>
        <end position="232"/>
    </location>
</feature>
<reference evidence="2 3" key="1">
    <citation type="submission" date="2024-06" db="EMBL/GenBank/DDBJ databases">
        <title>The Natural Products Discovery Center: Release of the First 8490 Sequenced Strains for Exploring Actinobacteria Biosynthetic Diversity.</title>
        <authorList>
            <person name="Kalkreuter E."/>
            <person name="Kautsar S.A."/>
            <person name="Yang D."/>
            <person name="Bader C.D."/>
            <person name="Teijaro C.N."/>
            <person name="Fluegel L."/>
            <person name="Davis C.M."/>
            <person name="Simpson J.R."/>
            <person name="Lauterbach L."/>
            <person name="Steele A.D."/>
            <person name="Gui C."/>
            <person name="Meng S."/>
            <person name="Li G."/>
            <person name="Viehrig K."/>
            <person name="Ye F."/>
            <person name="Su P."/>
            <person name="Kiefer A.F."/>
            <person name="Nichols A."/>
            <person name="Cepeda A.J."/>
            <person name="Yan W."/>
            <person name="Fan B."/>
            <person name="Jiang Y."/>
            <person name="Adhikari A."/>
            <person name="Zheng C.-J."/>
            <person name="Schuster L."/>
            <person name="Cowan T.M."/>
            <person name="Smanski M.J."/>
            <person name="Chevrette M.G."/>
            <person name="De Carvalho L.P.S."/>
            <person name="Shen B."/>
        </authorList>
    </citation>
    <scope>NUCLEOTIDE SEQUENCE [LARGE SCALE GENOMIC DNA]</scope>
    <source>
        <strain evidence="2 3">NPDC046851</strain>
    </source>
</reference>
<comment type="caution">
    <text evidence="2">The sequence shown here is derived from an EMBL/GenBank/DDBJ whole genome shotgun (WGS) entry which is preliminary data.</text>
</comment>
<proteinExistence type="predicted"/>
<name>A0ABV3B5P2_9ACTN</name>
<organism evidence="2 3">
    <name type="scientific">Streptomyces neyagawaensis</name>
    <dbReference type="NCBI Taxonomy" id="42238"/>
    <lineage>
        <taxon>Bacteria</taxon>
        <taxon>Bacillati</taxon>
        <taxon>Actinomycetota</taxon>
        <taxon>Actinomycetes</taxon>
        <taxon>Kitasatosporales</taxon>
        <taxon>Streptomycetaceae</taxon>
        <taxon>Streptomyces</taxon>
    </lineage>
</organism>
<evidence type="ECO:0000256" key="1">
    <source>
        <dbReference type="SAM" id="MobiDB-lite"/>
    </source>
</evidence>
<gene>
    <name evidence="2" type="ORF">ABZ931_27560</name>
</gene>
<dbReference type="RefSeq" id="WP_359698646.1">
    <property type="nucleotide sequence ID" value="NZ_JBEYXT010000157.1"/>
</dbReference>
<evidence type="ECO:0000313" key="3">
    <source>
        <dbReference type="Proteomes" id="UP001551189"/>
    </source>
</evidence>
<evidence type="ECO:0000313" key="2">
    <source>
        <dbReference type="EMBL" id="MEU6804737.1"/>
    </source>
</evidence>
<feature type="compositionally biased region" description="Basic residues" evidence="1">
    <location>
        <begin position="185"/>
        <end position="195"/>
    </location>
</feature>
<dbReference type="Proteomes" id="UP001551189">
    <property type="component" value="Unassembled WGS sequence"/>
</dbReference>
<keyword evidence="3" id="KW-1185">Reference proteome</keyword>
<sequence length="232" mass="25742">MSDLSGGRPVSVGGPLVVPVHLDALCLADDRNVRGPDSGLTRLPYRDTATGLDRNEDLPSLREVMVRTPFQDEDFRLRAGVHLHWALPDGLTRMVQRADGATAVPAVPNRRLVTRRRDGRVEEERVVERDYLSDDNPAAIPCPVPGPGRPYQRLGRKPPLDAWSRSTDRSPCLPELTAVGYGRPPSRRRRRRYGPRLRGTGADTPLLSAISPRASPRRWASSRSDPATSPRR</sequence>
<protein>
    <submittedName>
        <fullName evidence="2">Uncharacterized protein</fullName>
    </submittedName>
</protein>
<accession>A0ABV3B5P2</accession>
<dbReference type="EMBL" id="JBEYXT010000157">
    <property type="protein sequence ID" value="MEU6804737.1"/>
    <property type="molecule type" value="Genomic_DNA"/>
</dbReference>